<reference evidence="2 3" key="1">
    <citation type="submission" date="2015-01" db="EMBL/GenBank/DDBJ databases">
        <title>Lactococcus lactis subsp.lactis JCM 5805 whole genome shotgun sequence.</title>
        <authorList>
            <person name="Fujii T."/>
            <person name="Tomita Y."/>
            <person name="Ikushima S."/>
            <person name="Fujiwara D."/>
        </authorList>
    </citation>
    <scope>NUCLEOTIDE SEQUENCE [LARGE SCALE GENOMIC DNA]</scope>
    <source>
        <strain evidence="2 3">JCM 5805</strain>
    </source>
</reference>
<sequence length="345" mass="39502">MKMEESMENEKKLSGLFEVSAFKHYLRFAAENLRYSQENLQQLLKQFPTATKVLTFEEWQKIGVLPKKKSRALEVIVPRKIVKRDLQHQLLTTEDGERMIDTQFILSPCLFDVSQTNASQKEWTPLFNHPECLGTPLRYAKLFVGLRAFSAGKVAIDFLKSETLPDKKQVWVPQGLGEETTIKRILQGLVALEVDTMNEEIRDFEVRAISYALFGHLKLSCEEEAFPELAEWTKSGKTPAFFEPILSHLTVLLQQIIRRLDPILEATFDPTVGKNPFERRLLAVQKARRRGQAPPVSERSFTLPSSASPENAAVQAMNRRMKAGNATRKARSQVMRKERKVENDE</sequence>
<proteinExistence type="predicted"/>
<gene>
    <name evidence="2" type="ORF">JCM5805K_1400</name>
</gene>
<evidence type="ECO:0000256" key="1">
    <source>
        <dbReference type="SAM" id="MobiDB-lite"/>
    </source>
</evidence>
<feature type="region of interest" description="Disordered" evidence="1">
    <location>
        <begin position="288"/>
        <end position="345"/>
    </location>
</feature>
<dbReference type="AlphaFoldDB" id="A0A0B8R215"/>
<evidence type="ECO:0000313" key="3">
    <source>
        <dbReference type="Proteomes" id="UP000031847"/>
    </source>
</evidence>
<feature type="compositionally biased region" description="Basic and acidic residues" evidence="1">
    <location>
        <begin position="335"/>
        <end position="345"/>
    </location>
</feature>
<evidence type="ECO:0000313" key="2">
    <source>
        <dbReference type="EMBL" id="GAM80289.1"/>
    </source>
</evidence>
<comment type="caution">
    <text evidence="2">The sequence shown here is derived from an EMBL/GenBank/DDBJ whole genome shotgun (WGS) entry which is preliminary data.</text>
</comment>
<dbReference type="Proteomes" id="UP000031847">
    <property type="component" value="Unassembled WGS sequence"/>
</dbReference>
<protein>
    <submittedName>
        <fullName evidence="2">Transposase and inactivated derivatives</fullName>
    </submittedName>
</protein>
<dbReference type="EMBL" id="BBSI01000022">
    <property type="protein sequence ID" value="GAM80289.1"/>
    <property type="molecule type" value="Genomic_DNA"/>
</dbReference>
<organism evidence="2 3">
    <name type="scientific">Lactococcus lactis subsp. lactis</name>
    <name type="common">Streptococcus lactis</name>
    <dbReference type="NCBI Taxonomy" id="1360"/>
    <lineage>
        <taxon>Bacteria</taxon>
        <taxon>Bacillati</taxon>
        <taxon>Bacillota</taxon>
        <taxon>Bacilli</taxon>
        <taxon>Lactobacillales</taxon>
        <taxon>Streptococcaceae</taxon>
        <taxon>Lactococcus</taxon>
    </lineage>
</organism>
<accession>A0A0B8R215</accession>
<feature type="compositionally biased region" description="Polar residues" evidence="1">
    <location>
        <begin position="299"/>
        <end position="309"/>
    </location>
</feature>
<name>A0A0B8R215_LACLL</name>